<reference evidence="1" key="1">
    <citation type="submission" date="2012-08" db="EMBL/GenBank/DDBJ databases">
        <title>Comparative genomics of metastatic and non-metastatic Leishmania guyanensis provides insights into polygenic factors involved in Leishmania RNA virus infection.</title>
        <authorList>
            <person name="Smith D."/>
            <person name="Hertz-Fowler C."/>
            <person name="Martin R."/>
            <person name="Dickens N."/>
            <person name="Fasel N."/>
            <person name="Falquet L."/>
            <person name="Beverley S."/>
            <person name="Zangger H."/>
            <person name="Calderon-Copete S."/>
            <person name="Mottram J."/>
            <person name="Xenarios I."/>
        </authorList>
    </citation>
    <scope>NUCLEOTIDE SEQUENCE</scope>
    <source>
        <strain evidence="1">MHOM/BR/75/M4147/SSU:IR2SAT-LUC</strain>
    </source>
</reference>
<gene>
    <name evidence="1" type="ORF">BN36_NA77080</name>
</gene>
<proteinExistence type="predicted"/>
<accession>A0A1E1J9B3</accession>
<evidence type="ECO:0000313" key="1">
    <source>
        <dbReference type="EMBL" id="CCM20210.1"/>
    </source>
</evidence>
<dbReference type="EMBL" id="CALQ01001969">
    <property type="protein sequence ID" value="CCM20210.1"/>
    <property type="molecule type" value="Genomic_DNA"/>
</dbReference>
<dbReference type="AlphaFoldDB" id="A0A1E1J9B3"/>
<name>A0A1E1J9B3_LEIGU</name>
<protein>
    <submittedName>
        <fullName evidence="1">Uncharacterized protein</fullName>
    </submittedName>
</protein>
<organism evidence="1">
    <name type="scientific">Leishmania guyanensis</name>
    <dbReference type="NCBI Taxonomy" id="5670"/>
    <lineage>
        <taxon>Eukaryota</taxon>
        <taxon>Discoba</taxon>
        <taxon>Euglenozoa</taxon>
        <taxon>Kinetoplastea</taxon>
        <taxon>Metakinetoplastina</taxon>
        <taxon>Trypanosomatida</taxon>
        <taxon>Trypanosomatidae</taxon>
        <taxon>Leishmaniinae</taxon>
        <taxon>Leishmania</taxon>
        <taxon>Leishmania guyanensis species complex</taxon>
    </lineage>
</organism>
<sequence>MSSATCASRLVAFAAAAAASVLAVLLVAPCVVLPTYAAASVRAFGQEYQAIMESAGTGFSMLYRDMTAPPTSYQWECTTGPSTQYSVAYASATAPYTVSVLASTLEVTRPTSTPGVSYSLIGMSCGYDATCGDLKTGASLSFSLQVDQIVLVVGKVTSNGITNFMPPAYYVVQSAPSCSGDNIANVTPAFRVGTPSVWTELWK</sequence>